<dbReference type="WBParaSite" id="HPLM_0001221801-mRNA-1">
    <property type="protein sequence ID" value="HPLM_0001221801-mRNA-1"/>
    <property type="gene ID" value="HPLM_0001221801"/>
</dbReference>
<accession>A0A0N4WM12</accession>
<gene>
    <name evidence="1" type="ORF">HPLM_LOCUS12210</name>
</gene>
<evidence type="ECO:0000313" key="2">
    <source>
        <dbReference type="Proteomes" id="UP000268014"/>
    </source>
</evidence>
<dbReference type="Proteomes" id="UP000268014">
    <property type="component" value="Unassembled WGS sequence"/>
</dbReference>
<name>A0A0N4WM12_HAEPC</name>
<sequence>MDRYGKGVFHRVSAFFFIRIDLPFIDERSISGQPLILSTYSVYHILNLFKIHCMKFLSCPFFDHSPVYPTEHFVVHNLRPGCDAVGTKLSRRGERDAAHEGM</sequence>
<proteinExistence type="predicted"/>
<reference evidence="1 2" key="2">
    <citation type="submission" date="2018-11" db="EMBL/GenBank/DDBJ databases">
        <authorList>
            <consortium name="Pathogen Informatics"/>
        </authorList>
    </citation>
    <scope>NUCLEOTIDE SEQUENCE [LARGE SCALE GENOMIC DNA]</scope>
    <source>
        <strain evidence="1 2">MHpl1</strain>
    </source>
</reference>
<dbReference type="EMBL" id="UZAF01017792">
    <property type="protein sequence ID" value="VDO45030.1"/>
    <property type="molecule type" value="Genomic_DNA"/>
</dbReference>
<organism evidence="3">
    <name type="scientific">Haemonchus placei</name>
    <name type="common">Barber's pole worm</name>
    <dbReference type="NCBI Taxonomy" id="6290"/>
    <lineage>
        <taxon>Eukaryota</taxon>
        <taxon>Metazoa</taxon>
        <taxon>Ecdysozoa</taxon>
        <taxon>Nematoda</taxon>
        <taxon>Chromadorea</taxon>
        <taxon>Rhabditida</taxon>
        <taxon>Rhabditina</taxon>
        <taxon>Rhabditomorpha</taxon>
        <taxon>Strongyloidea</taxon>
        <taxon>Trichostrongylidae</taxon>
        <taxon>Haemonchus</taxon>
    </lineage>
</organism>
<dbReference type="AlphaFoldDB" id="A0A0N4WM12"/>
<reference evidence="3" key="1">
    <citation type="submission" date="2017-02" db="UniProtKB">
        <authorList>
            <consortium name="WormBaseParasite"/>
        </authorList>
    </citation>
    <scope>IDENTIFICATION</scope>
</reference>
<evidence type="ECO:0000313" key="1">
    <source>
        <dbReference type="EMBL" id="VDO45030.1"/>
    </source>
</evidence>
<evidence type="ECO:0000313" key="3">
    <source>
        <dbReference type="WBParaSite" id="HPLM_0001221801-mRNA-1"/>
    </source>
</evidence>
<keyword evidence="2" id="KW-1185">Reference proteome</keyword>
<protein>
    <submittedName>
        <fullName evidence="1 3">Uncharacterized protein</fullName>
    </submittedName>
</protein>